<dbReference type="InterPro" id="IPR002347">
    <property type="entry name" value="SDR_fam"/>
</dbReference>
<name>A0A3D8S1Y0_9HELO</name>
<dbReference type="InterPro" id="IPR036291">
    <property type="entry name" value="NAD(P)-bd_dom_sf"/>
</dbReference>
<reference evidence="2 3" key="1">
    <citation type="journal article" date="2018" name="IMA Fungus">
        <title>IMA Genome-F 9: Draft genome sequence of Annulohypoxylon stygium, Aspergillus mulundensis, Berkeleyomyces basicola (syn. Thielaviopsis basicola), Ceratocystis smalleyi, two Cercospora beticola strains, Coleophoma cylindrospora, Fusarium fracticaudum, Phialophora cf. hyalina, and Morchella septimelata.</title>
        <authorList>
            <person name="Wingfield B.D."/>
            <person name="Bills G.F."/>
            <person name="Dong Y."/>
            <person name="Huang W."/>
            <person name="Nel W.J."/>
            <person name="Swalarsk-Parry B.S."/>
            <person name="Vaghefi N."/>
            <person name="Wilken P.M."/>
            <person name="An Z."/>
            <person name="de Beer Z.W."/>
            <person name="De Vos L."/>
            <person name="Chen L."/>
            <person name="Duong T.A."/>
            <person name="Gao Y."/>
            <person name="Hammerbacher A."/>
            <person name="Kikkert J.R."/>
            <person name="Li Y."/>
            <person name="Li H."/>
            <person name="Li K."/>
            <person name="Li Q."/>
            <person name="Liu X."/>
            <person name="Ma X."/>
            <person name="Naidoo K."/>
            <person name="Pethybridge S.J."/>
            <person name="Sun J."/>
            <person name="Steenkamp E.T."/>
            <person name="van der Nest M.A."/>
            <person name="van Wyk S."/>
            <person name="Wingfield M.J."/>
            <person name="Xiong C."/>
            <person name="Yue Q."/>
            <person name="Zhang X."/>
        </authorList>
    </citation>
    <scope>NUCLEOTIDE SEQUENCE [LARGE SCALE GENOMIC DNA]</scope>
    <source>
        <strain evidence="2 3">BP6252</strain>
    </source>
</reference>
<keyword evidence="3" id="KW-1185">Reference proteome</keyword>
<evidence type="ECO:0000256" key="1">
    <source>
        <dbReference type="ARBA" id="ARBA00023002"/>
    </source>
</evidence>
<dbReference type="Proteomes" id="UP000256645">
    <property type="component" value="Unassembled WGS sequence"/>
</dbReference>
<accession>A0A3D8S1Y0</accession>
<comment type="caution">
    <text evidence="2">The sequence shown here is derived from an EMBL/GenBank/DDBJ whole genome shotgun (WGS) entry which is preliminary data.</text>
</comment>
<dbReference type="Pfam" id="PF00106">
    <property type="entry name" value="adh_short"/>
    <property type="match status" value="1"/>
</dbReference>
<dbReference type="PRINTS" id="PR00081">
    <property type="entry name" value="GDHRDH"/>
</dbReference>
<dbReference type="GO" id="GO:0016491">
    <property type="term" value="F:oxidoreductase activity"/>
    <property type="evidence" value="ECO:0007669"/>
    <property type="project" value="UniProtKB-KW"/>
</dbReference>
<dbReference type="SUPFAM" id="SSF51735">
    <property type="entry name" value="NAD(P)-binding Rossmann-fold domains"/>
    <property type="match status" value="1"/>
</dbReference>
<dbReference type="PANTHER" id="PTHR43157">
    <property type="entry name" value="PHOSPHATIDYLINOSITOL-GLYCAN BIOSYNTHESIS CLASS F PROTEIN-RELATED"/>
    <property type="match status" value="1"/>
</dbReference>
<dbReference type="Gene3D" id="3.40.50.720">
    <property type="entry name" value="NAD(P)-binding Rossmann-like Domain"/>
    <property type="match status" value="1"/>
</dbReference>
<organism evidence="2 3">
    <name type="scientific">Coleophoma cylindrospora</name>
    <dbReference type="NCBI Taxonomy" id="1849047"/>
    <lineage>
        <taxon>Eukaryota</taxon>
        <taxon>Fungi</taxon>
        <taxon>Dikarya</taxon>
        <taxon>Ascomycota</taxon>
        <taxon>Pezizomycotina</taxon>
        <taxon>Leotiomycetes</taxon>
        <taxon>Helotiales</taxon>
        <taxon>Dermateaceae</taxon>
        <taxon>Coleophoma</taxon>
    </lineage>
</organism>
<gene>
    <name evidence="2" type="ORF">BP6252_04951</name>
</gene>
<dbReference type="STRING" id="1849047.A0A3D8S1Y0"/>
<protein>
    <submittedName>
        <fullName evidence="2">WW-containing oxidoreductase</fullName>
    </submittedName>
</protein>
<dbReference type="EMBL" id="PDLM01000004">
    <property type="protein sequence ID" value="RDW80313.1"/>
    <property type="molecule type" value="Genomic_DNA"/>
</dbReference>
<evidence type="ECO:0000313" key="2">
    <source>
        <dbReference type="EMBL" id="RDW80313.1"/>
    </source>
</evidence>
<dbReference type="OrthoDB" id="542013at2759"/>
<dbReference type="PANTHER" id="PTHR43157:SF31">
    <property type="entry name" value="PHOSPHATIDYLINOSITOL-GLYCAN BIOSYNTHESIS CLASS F PROTEIN"/>
    <property type="match status" value="1"/>
</dbReference>
<dbReference type="AlphaFoldDB" id="A0A3D8S1Y0"/>
<sequence>MSVLSFLYSQLFVTPPLPQYDFTGQTFVITGGNTGLGLEAARHLVRLKAARIILGVRSLSRGEEAVRSLNIPPGSCEIEVLLLNLESYDSVKGFAAKVAEHGARIDAVLLNAGKATQDFYLAEGNESTLTVNVMSTFLLLILLLPGLRLSAARYGSIPRISIVASDRHVESNLPEWREKDPFAVLNDANRADMNKRYHVSKLLQILLVRALAECLATQKQEFHVSVNTLTPGLCRSSLIRDLRGLFAIQLAIMILLLARTTEVGSRTLVHAIGQGAESHGKYMNDGKIQEHALSAFVRSPEGKQASEKMWEELMIKLEVHQPNIRDLVRTR</sequence>
<keyword evidence="1" id="KW-0560">Oxidoreductase</keyword>
<proteinExistence type="predicted"/>
<evidence type="ECO:0000313" key="3">
    <source>
        <dbReference type="Proteomes" id="UP000256645"/>
    </source>
</evidence>